<proteinExistence type="predicted"/>
<gene>
    <name evidence="3" type="ORF">Tco025E_08659</name>
</gene>
<dbReference type="InterPro" id="IPR001126">
    <property type="entry name" value="UmuC"/>
</dbReference>
<evidence type="ECO:0000256" key="1">
    <source>
        <dbReference type="SAM" id="MobiDB-lite"/>
    </source>
</evidence>
<keyword evidence="3" id="KW-0548">Nucleotidyltransferase</keyword>
<dbReference type="OrthoDB" id="242919at2759"/>
<keyword evidence="3" id="KW-0239">DNA-directed DNA polymerase</keyword>
<keyword evidence="4" id="KW-1185">Reference proteome</keyword>
<organism evidence="3 4">
    <name type="scientific">Trypanosoma conorhini</name>
    <dbReference type="NCBI Taxonomy" id="83891"/>
    <lineage>
        <taxon>Eukaryota</taxon>
        <taxon>Discoba</taxon>
        <taxon>Euglenozoa</taxon>
        <taxon>Kinetoplastea</taxon>
        <taxon>Metakinetoplastina</taxon>
        <taxon>Trypanosomatida</taxon>
        <taxon>Trypanosomatidae</taxon>
        <taxon>Trypanosoma</taxon>
    </lineage>
</organism>
<feature type="domain" description="UmuC" evidence="2">
    <location>
        <begin position="124"/>
        <end position="259"/>
    </location>
</feature>
<dbReference type="EC" id="2.7.7.7" evidence="3"/>
<dbReference type="PANTHER" id="PTHR11076:SF33">
    <property type="entry name" value="DNA POLYMERASE KAPPA"/>
    <property type="match status" value="1"/>
</dbReference>
<accession>A0A3S5IQM3</accession>
<dbReference type="GO" id="GO:0003887">
    <property type="term" value="F:DNA-directed DNA polymerase activity"/>
    <property type="evidence" value="ECO:0007669"/>
    <property type="project" value="UniProtKB-KW"/>
</dbReference>
<keyword evidence="3" id="KW-0808">Transferase</keyword>
<dbReference type="Proteomes" id="UP000284403">
    <property type="component" value="Unassembled WGS sequence"/>
</dbReference>
<dbReference type="GO" id="GO:0042276">
    <property type="term" value="P:error-prone translesion synthesis"/>
    <property type="evidence" value="ECO:0007669"/>
    <property type="project" value="TreeGrafter"/>
</dbReference>
<dbReference type="GeneID" id="40322270"/>
<protein>
    <submittedName>
        <fullName evidence="3">DNA-directed DNA polymerase</fullName>
        <ecNumber evidence="3">2.7.7.7</ecNumber>
    </submittedName>
</protein>
<dbReference type="InterPro" id="IPR050116">
    <property type="entry name" value="DNA_polymerase-Y"/>
</dbReference>
<feature type="region of interest" description="Disordered" evidence="1">
    <location>
        <begin position="486"/>
        <end position="510"/>
    </location>
</feature>
<sequence length="536" mass="60938">MLFTSCARYGPSLAVALGGSRRLLSPCRALRRGVLQSSCLTGATRFCVVGRTRPRLQRTTQDADLVAAWMTTKREAGAEEEEARERQALDVELEPVDLKKLTLPLHSMETIPADVVANIVAKDKTIVFSPHRKQKDVTRRLLRMKYRYSIQPLGMVLHFRFFTLGGAKQEGAAATGITQDHFQRIKEKLRTFTRFIILDKRWPLEVSLEVTPIMQRSPTEFKSMEDVAHMLSRVMAEELHIGAWCGMSSTPVLAKMACEASQKQNPQDPKAVVSGGILCSRHYDLPTHEAVKEFVANIPLSDVPVMGKAQVELLKSVYGIRNCGDILAQEERLGFSLSQQTMEFFLSVAHGAMRLESEIGTTLRQKSPRCKSAQVRRESKYGRVISEEQFINTVLTVFDTVHKDLLLYDFVAGRVSLDTRRFVPRVFWVTEEYEDVTPRTNSRERLREAVLRLAKRFAPRRTEELLDMYILSIHLSDIRTWVEEYEGGSSGNGRVRRGPTVRKSAPVSPEEKKKKCGREVQWYEMMTPINLEASRF</sequence>
<dbReference type="AlphaFoldDB" id="A0A3S5IQM3"/>
<evidence type="ECO:0000313" key="4">
    <source>
        <dbReference type="Proteomes" id="UP000284403"/>
    </source>
</evidence>
<dbReference type="Pfam" id="PF00817">
    <property type="entry name" value="IMS"/>
    <property type="match status" value="1"/>
</dbReference>
<dbReference type="PANTHER" id="PTHR11076">
    <property type="entry name" value="DNA REPAIR POLYMERASE UMUC / TRANSFERASE FAMILY MEMBER"/>
    <property type="match status" value="1"/>
</dbReference>
<dbReference type="GO" id="GO:0006281">
    <property type="term" value="P:DNA repair"/>
    <property type="evidence" value="ECO:0007669"/>
    <property type="project" value="InterPro"/>
</dbReference>
<dbReference type="GO" id="GO:0005634">
    <property type="term" value="C:nucleus"/>
    <property type="evidence" value="ECO:0007669"/>
    <property type="project" value="TreeGrafter"/>
</dbReference>
<dbReference type="EMBL" id="MKKU01000844">
    <property type="protein sequence ID" value="RNF01121.1"/>
    <property type="molecule type" value="Genomic_DNA"/>
</dbReference>
<dbReference type="InterPro" id="IPR043502">
    <property type="entry name" value="DNA/RNA_pol_sf"/>
</dbReference>
<dbReference type="RefSeq" id="XP_029224386.1">
    <property type="nucleotide sequence ID" value="XM_029375502.1"/>
</dbReference>
<name>A0A3S5IQM3_9TRYP</name>
<comment type="caution">
    <text evidence="3">The sequence shown here is derived from an EMBL/GenBank/DDBJ whole genome shotgun (WGS) entry which is preliminary data.</text>
</comment>
<dbReference type="SUPFAM" id="SSF56672">
    <property type="entry name" value="DNA/RNA polymerases"/>
    <property type="match status" value="1"/>
</dbReference>
<evidence type="ECO:0000313" key="3">
    <source>
        <dbReference type="EMBL" id="RNF01121.1"/>
    </source>
</evidence>
<evidence type="ECO:0000259" key="2">
    <source>
        <dbReference type="Pfam" id="PF00817"/>
    </source>
</evidence>
<reference evidence="3 4" key="1">
    <citation type="journal article" date="2018" name="BMC Genomics">
        <title>Genomic comparison of Trypanosoma conorhini and Trypanosoma rangeli to Trypanosoma cruzi strains of high and low virulence.</title>
        <authorList>
            <person name="Bradwell K.R."/>
            <person name="Koparde V.N."/>
            <person name="Matveyev A.V."/>
            <person name="Serrano M.G."/>
            <person name="Alves J.M."/>
            <person name="Parikh H."/>
            <person name="Huang B."/>
            <person name="Lee V."/>
            <person name="Espinosa-Alvarez O."/>
            <person name="Ortiz P.A."/>
            <person name="Costa-Martins A.G."/>
            <person name="Teixeira M.M."/>
            <person name="Buck G.A."/>
        </authorList>
    </citation>
    <scope>NUCLEOTIDE SEQUENCE [LARGE SCALE GENOMIC DNA]</scope>
    <source>
        <strain evidence="3 4">025E</strain>
    </source>
</reference>
<dbReference type="Gene3D" id="1.10.150.810">
    <property type="match status" value="1"/>
</dbReference>